<feature type="compositionally biased region" description="Polar residues" evidence="1">
    <location>
        <begin position="10"/>
        <end position="25"/>
    </location>
</feature>
<feature type="non-terminal residue" evidence="2">
    <location>
        <position position="1"/>
    </location>
</feature>
<dbReference type="EMBL" id="QJKJ01003103">
    <property type="protein sequence ID" value="RDX99949.1"/>
    <property type="molecule type" value="Genomic_DNA"/>
</dbReference>
<comment type="caution">
    <text evidence="2">The sequence shown here is derived from an EMBL/GenBank/DDBJ whole genome shotgun (WGS) entry which is preliminary data.</text>
</comment>
<reference evidence="2" key="1">
    <citation type="submission" date="2018-05" db="EMBL/GenBank/DDBJ databases">
        <title>Draft genome of Mucuna pruriens seed.</title>
        <authorList>
            <person name="Nnadi N.E."/>
            <person name="Vos R."/>
            <person name="Hasami M.H."/>
            <person name="Devisetty U.K."/>
            <person name="Aguiy J.C."/>
        </authorList>
    </citation>
    <scope>NUCLEOTIDE SEQUENCE [LARGE SCALE GENOMIC DNA]</scope>
    <source>
        <strain evidence="2">JCA_2017</strain>
    </source>
</reference>
<evidence type="ECO:0000313" key="2">
    <source>
        <dbReference type="EMBL" id="RDX99949.1"/>
    </source>
</evidence>
<feature type="region of interest" description="Disordered" evidence="1">
    <location>
        <begin position="1"/>
        <end position="28"/>
    </location>
</feature>
<gene>
    <name evidence="2" type="ORF">CR513_16923</name>
</gene>
<sequence>MELKDAGYTKCNQPTDSSSISNQTRHTSEHRKYVDQLLVSIAYSSCSVPPPLARPKEQRGEQGSFARENGKTQLIIASLIDTCRNTDLESVFIWSERVSASTGTTSLTGVGHAKLSLPRTALDSVLMKMRFGEEKRKVVMEETEKLCKARHIREIKYLVVSKCGDCKEVKWKEEDMSHVDMILHTGMNVTWDGQLIFG</sequence>
<evidence type="ECO:0000256" key="1">
    <source>
        <dbReference type="SAM" id="MobiDB-lite"/>
    </source>
</evidence>
<proteinExistence type="predicted"/>
<organism evidence="2 3">
    <name type="scientific">Mucuna pruriens</name>
    <name type="common">Velvet bean</name>
    <name type="synonym">Dolichos pruriens</name>
    <dbReference type="NCBI Taxonomy" id="157652"/>
    <lineage>
        <taxon>Eukaryota</taxon>
        <taxon>Viridiplantae</taxon>
        <taxon>Streptophyta</taxon>
        <taxon>Embryophyta</taxon>
        <taxon>Tracheophyta</taxon>
        <taxon>Spermatophyta</taxon>
        <taxon>Magnoliopsida</taxon>
        <taxon>eudicotyledons</taxon>
        <taxon>Gunneridae</taxon>
        <taxon>Pentapetalae</taxon>
        <taxon>rosids</taxon>
        <taxon>fabids</taxon>
        <taxon>Fabales</taxon>
        <taxon>Fabaceae</taxon>
        <taxon>Papilionoideae</taxon>
        <taxon>50 kb inversion clade</taxon>
        <taxon>NPAAA clade</taxon>
        <taxon>indigoferoid/millettioid clade</taxon>
        <taxon>Phaseoleae</taxon>
        <taxon>Mucuna</taxon>
    </lineage>
</organism>
<accession>A0A371HB04</accession>
<protein>
    <submittedName>
        <fullName evidence="2">Uncharacterized protein</fullName>
    </submittedName>
</protein>
<name>A0A371HB04_MUCPR</name>
<dbReference type="Proteomes" id="UP000257109">
    <property type="component" value="Unassembled WGS sequence"/>
</dbReference>
<evidence type="ECO:0000313" key="3">
    <source>
        <dbReference type="Proteomes" id="UP000257109"/>
    </source>
</evidence>
<dbReference type="AlphaFoldDB" id="A0A371HB04"/>
<keyword evidence="3" id="KW-1185">Reference proteome</keyword>